<gene>
    <name evidence="1" type="ORF">HDF16_000224</name>
</gene>
<evidence type="ECO:0000313" key="1">
    <source>
        <dbReference type="EMBL" id="MBB5055555.1"/>
    </source>
</evidence>
<proteinExistence type="predicted"/>
<evidence type="ECO:0008006" key="3">
    <source>
        <dbReference type="Google" id="ProtNLM"/>
    </source>
</evidence>
<dbReference type="InterPro" id="IPR007438">
    <property type="entry name" value="DUF488"/>
</dbReference>
<dbReference type="AlphaFoldDB" id="A0A7W7Z926"/>
<accession>A0A7W7Z926</accession>
<dbReference type="PANTHER" id="PTHR39337">
    <property type="entry name" value="BLR5642 PROTEIN"/>
    <property type="match status" value="1"/>
</dbReference>
<evidence type="ECO:0000313" key="2">
    <source>
        <dbReference type="Proteomes" id="UP000540989"/>
    </source>
</evidence>
<protein>
    <recommendedName>
        <fullName evidence="3">DUF488 domain-containing protein</fullName>
    </recommendedName>
</protein>
<reference evidence="1 2" key="1">
    <citation type="submission" date="2020-08" db="EMBL/GenBank/DDBJ databases">
        <title>Genomic Encyclopedia of Type Strains, Phase IV (KMG-V): Genome sequencing to study the core and pangenomes of soil and plant-associated prokaryotes.</title>
        <authorList>
            <person name="Whitman W."/>
        </authorList>
    </citation>
    <scope>NUCLEOTIDE SEQUENCE [LARGE SCALE GENOMIC DNA]</scope>
    <source>
        <strain evidence="1 2">M8UP14</strain>
    </source>
</reference>
<organism evidence="1 2">
    <name type="scientific">Granulicella aggregans</name>
    <dbReference type="NCBI Taxonomy" id="474949"/>
    <lineage>
        <taxon>Bacteria</taxon>
        <taxon>Pseudomonadati</taxon>
        <taxon>Acidobacteriota</taxon>
        <taxon>Terriglobia</taxon>
        <taxon>Terriglobales</taxon>
        <taxon>Acidobacteriaceae</taxon>
        <taxon>Granulicella</taxon>
    </lineage>
</organism>
<name>A0A7W7Z926_9BACT</name>
<comment type="caution">
    <text evidence="1">The sequence shown here is derived from an EMBL/GenBank/DDBJ whole genome shotgun (WGS) entry which is preliminary data.</text>
</comment>
<dbReference type="EMBL" id="JACHIP010000001">
    <property type="protein sequence ID" value="MBB5055555.1"/>
    <property type="molecule type" value="Genomic_DNA"/>
</dbReference>
<sequence>MNYRQKTLIGLLSAFGGHLPSTDFQKYLFLFTQEFQQEPDFEFVPYRFGGFSFQSYADKRRLVEIGALEDTEDWRLQDGFLTEGLFGGSAFDRCYVKYSHLSGARLMQEVYRRYPYYAINSERAAKIMNTHEVNAITAARPAAVAPCFFTIGYEGSSLEGYLNRLIKNNVKTLVDVRRNPLSRKYGFSKKTLSETAKKLGIGYVHIPELGIASDRRQDLIVQADYDRLFDSYEKLELRQNGRALQSLFEIFLKNKRVAITCFEEAVCMCHRGRVAKALSALPDWDYDIRHI</sequence>
<dbReference type="RefSeq" id="WP_184213314.1">
    <property type="nucleotide sequence ID" value="NZ_JACHIP010000001.1"/>
</dbReference>
<dbReference type="PANTHER" id="PTHR39337:SF1">
    <property type="entry name" value="BLR5642 PROTEIN"/>
    <property type="match status" value="1"/>
</dbReference>
<dbReference type="Pfam" id="PF04343">
    <property type="entry name" value="DUF488"/>
    <property type="match status" value="1"/>
</dbReference>
<keyword evidence="2" id="KW-1185">Reference proteome</keyword>
<dbReference type="Proteomes" id="UP000540989">
    <property type="component" value="Unassembled WGS sequence"/>
</dbReference>